<dbReference type="InterPro" id="IPR003593">
    <property type="entry name" value="AAA+_ATPase"/>
</dbReference>
<comment type="subcellular location">
    <subcellularLocation>
        <location evidence="1">Cell membrane</location>
        <topology evidence="1">Peripheral membrane protein</topology>
    </subcellularLocation>
</comment>
<dbReference type="RefSeq" id="WP_353423273.1">
    <property type="nucleotide sequence ID" value="NZ_CP117826.1"/>
</dbReference>
<dbReference type="Pfam" id="PF00005">
    <property type="entry name" value="ABC_tran"/>
    <property type="match status" value="2"/>
</dbReference>
<keyword evidence="7" id="KW-1278">Translocase</keyword>
<evidence type="ECO:0000313" key="10">
    <source>
        <dbReference type="EMBL" id="XCC61968.1"/>
    </source>
</evidence>
<evidence type="ECO:0000256" key="1">
    <source>
        <dbReference type="ARBA" id="ARBA00004202"/>
    </source>
</evidence>
<feature type="domain" description="ABC transporter" evidence="9">
    <location>
        <begin position="8"/>
        <end position="244"/>
    </location>
</feature>
<dbReference type="CDD" id="cd03215">
    <property type="entry name" value="ABC_Carb_Monos_II"/>
    <property type="match status" value="1"/>
</dbReference>
<accession>A0AAU8A802</accession>
<reference evidence="10" key="1">
    <citation type="submission" date="2023-02" db="EMBL/GenBank/DDBJ databases">
        <title>Gut commensal Christensenella minuta modulates host metabolism via a new class of secondary bile acids.</title>
        <authorList>
            <person name="Liu C."/>
        </authorList>
    </citation>
    <scope>NUCLEOTIDE SEQUENCE</scope>
    <source>
        <strain evidence="10">CA70</strain>
    </source>
</reference>
<keyword evidence="2" id="KW-0813">Transport</keyword>
<keyword evidence="6 10" id="KW-0067">ATP-binding</keyword>
<sequence length="497" mass="55328">MEGNKYLLQMKGVTKRFPGVLALNSVDLELHAGEVLALLGENGAGKSTLIKILSGAYNADEGEILIDGEVQSYHTPREANDQGVSIIYQELNYLNDLTVAENIFLNRWPRSKSGRVDWKGLRNAAREILDTLEVDIPTGAYMRDLSVAEKQLVEIAKALSQKMKILVMDEPTSALSEKEAEKLMKLVAKLRDQGIGIIFISHRLDELFQIADRVMVMRDGERIGVVKMKEAQREELIRMMVGREVNMFYPKREVEKKQTVLKVKGLTTDYLKDISFEVKAGEILGIFGLMGSGRTEMAQCIFGTHKIHSGEIYVDGTPKKMRKPADAIASGIAYVTAERKKDGLILIQSVRDNIMTASVDKYSTPLRIDHKKEKEIAAKWKEKFAIKTPALNTVVNGLSGGNQQKVVLAKWLATDPKVLILNEPTRGIDVGAKTEIYKLMEDFCERGLGVVMISSELPEILQLADQVMVMCEGKVTAEFARGEMSQEKLMHGAIGEV</sequence>
<evidence type="ECO:0000259" key="9">
    <source>
        <dbReference type="PROSITE" id="PS50893"/>
    </source>
</evidence>
<dbReference type="PROSITE" id="PS50893">
    <property type="entry name" value="ABC_TRANSPORTER_2"/>
    <property type="match status" value="2"/>
</dbReference>
<dbReference type="PANTHER" id="PTHR43790:SF9">
    <property type="entry name" value="GALACTOFURANOSE TRANSPORTER ATP-BINDING PROTEIN YTFR"/>
    <property type="match status" value="1"/>
</dbReference>
<evidence type="ECO:0000256" key="8">
    <source>
        <dbReference type="ARBA" id="ARBA00023136"/>
    </source>
</evidence>
<dbReference type="InterPro" id="IPR017871">
    <property type="entry name" value="ABC_transporter-like_CS"/>
</dbReference>
<dbReference type="AlphaFoldDB" id="A0AAU8A802"/>
<dbReference type="EMBL" id="CP117826">
    <property type="protein sequence ID" value="XCC61968.1"/>
    <property type="molecule type" value="Genomic_DNA"/>
</dbReference>
<dbReference type="FunFam" id="3.40.50.300:FF:000127">
    <property type="entry name" value="Ribose import ATP-binding protein RbsA"/>
    <property type="match status" value="1"/>
</dbReference>
<dbReference type="SUPFAM" id="SSF52540">
    <property type="entry name" value="P-loop containing nucleoside triphosphate hydrolases"/>
    <property type="match status" value="2"/>
</dbReference>
<gene>
    <name evidence="10" type="ORF">PUP29_10615</name>
</gene>
<dbReference type="InterPro" id="IPR050107">
    <property type="entry name" value="ABC_carbohydrate_import_ATPase"/>
</dbReference>
<keyword evidence="5" id="KW-0547">Nucleotide-binding</keyword>
<dbReference type="GO" id="GO:0016887">
    <property type="term" value="F:ATP hydrolysis activity"/>
    <property type="evidence" value="ECO:0007669"/>
    <property type="project" value="InterPro"/>
</dbReference>
<keyword evidence="3" id="KW-1003">Cell membrane</keyword>
<keyword evidence="8" id="KW-0472">Membrane</keyword>
<dbReference type="PANTHER" id="PTHR43790">
    <property type="entry name" value="CARBOHYDRATE TRANSPORT ATP-BINDING PROTEIN MG119-RELATED"/>
    <property type="match status" value="1"/>
</dbReference>
<dbReference type="SMART" id="SM00382">
    <property type="entry name" value="AAA"/>
    <property type="match status" value="2"/>
</dbReference>
<dbReference type="Gene3D" id="3.40.50.300">
    <property type="entry name" value="P-loop containing nucleotide triphosphate hydrolases"/>
    <property type="match status" value="2"/>
</dbReference>
<protein>
    <submittedName>
        <fullName evidence="10">Sugar ABC transporter ATP-binding protein</fullName>
    </submittedName>
</protein>
<proteinExistence type="predicted"/>
<feature type="domain" description="ABC transporter" evidence="9">
    <location>
        <begin position="255"/>
        <end position="497"/>
    </location>
</feature>
<evidence type="ECO:0000256" key="4">
    <source>
        <dbReference type="ARBA" id="ARBA00022737"/>
    </source>
</evidence>
<evidence type="ECO:0000256" key="2">
    <source>
        <dbReference type="ARBA" id="ARBA00022448"/>
    </source>
</evidence>
<dbReference type="GO" id="GO:0005886">
    <property type="term" value="C:plasma membrane"/>
    <property type="evidence" value="ECO:0007669"/>
    <property type="project" value="UniProtKB-SubCell"/>
</dbReference>
<dbReference type="InterPro" id="IPR027417">
    <property type="entry name" value="P-loop_NTPase"/>
</dbReference>
<evidence type="ECO:0000256" key="6">
    <source>
        <dbReference type="ARBA" id="ARBA00022840"/>
    </source>
</evidence>
<dbReference type="CDD" id="cd03216">
    <property type="entry name" value="ABC_Carb_Monos_I"/>
    <property type="match status" value="1"/>
</dbReference>
<dbReference type="InterPro" id="IPR003439">
    <property type="entry name" value="ABC_transporter-like_ATP-bd"/>
</dbReference>
<dbReference type="PROSITE" id="PS00211">
    <property type="entry name" value="ABC_TRANSPORTER_1"/>
    <property type="match status" value="1"/>
</dbReference>
<evidence type="ECO:0000256" key="5">
    <source>
        <dbReference type="ARBA" id="ARBA00022741"/>
    </source>
</evidence>
<keyword evidence="4" id="KW-0677">Repeat</keyword>
<name>A0AAU8A802_9FIRM</name>
<dbReference type="GO" id="GO:0005524">
    <property type="term" value="F:ATP binding"/>
    <property type="evidence" value="ECO:0007669"/>
    <property type="project" value="UniProtKB-KW"/>
</dbReference>
<organism evidence="10">
    <name type="scientific">Christensenella massiliensis</name>
    <dbReference type="NCBI Taxonomy" id="1805714"/>
    <lineage>
        <taxon>Bacteria</taxon>
        <taxon>Bacillati</taxon>
        <taxon>Bacillota</taxon>
        <taxon>Clostridia</taxon>
        <taxon>Christensenellales</taxon>
        <taxon>Christensenellaceae</taxon>
        <taxon>Christensenella</taxon>
    </lineage>
</organism>
<evidence type="ECO:0000256" key="7">
    <source>
        <dbReference type="ARBA" id="ARBA00022967"/>
    </source>
</evidence>
<evidence type="ECO:0000256" key="3">
    <source>
        <dbReference type="ARBA" id="ARBA00022475"/>
    </source>
</evidence>